<dbReference type="AlphaFoldDB" id="A0A7H0H7C9"/>
<sequence>MSSHTSLLGLYEPGAGWLFRLPVGWKYLLLLALAVPPLFLWAWWATLAGLMIAVACLLTSGIPLRRIFSIGWYLWLLLGIMAGYQLVSLLPEAAFVSPGNLLLAVLAARLLTLTTPTPDLMDALATGLRPVRWVGLDPAAASLAVALMIRSIPFLAGALSDARDAARARGVDRNPVVLLTPAVLGAVAYAQRTGEALHARGLPGDGAH</sequence>
<name>A0A7H0H7C9_9ACTN</name>
<dbReference type="RefSeq" id="WP_187721554.1">
    <property type="nucleotide sequence ID" value="NZ_BAABBL010000001.1"/>
</dbReference>
<feature type="transmembrane region" description="Helical" evidence="5">
    <location>
        <begin position="27"/>
        <end position="58"/>
    </location>
</feature>
<keyword evidence="7" id="KW-1185">Reference proteome</keyword>
<dbReference type="InterPro" id="IPR003339">
    <property type="entry name" value="ABC/ECF_trnsptr_transmembrane"/>
</dbReference>
<dbReference type="GO" id="GO:0005886">
    <property type="term" value="C:plasma membrane"/>
    <property type="evidence" value="ECO:0007669"/>
    <property type="project" value="UniProtKB-ARBA"/>
</dbReference>
<evidence type="ECO:0000256" key="4">
    <source>
        <dbReference type="ARBA" id="ARBA00023136"/>
    </source>
</evidence>
<keyword evidence="4 5" id="KW-0472">Membrane</keyword>
<dbReference type="EMBL" id="CP060789">
    <property type="protein sequence ID" value="QNP56445.1"/>
    <property type="molecule type" value="Genomic_DNA"/>
</dbReference>
<feature type="transmembrane region" description="Helical" evidence="5">
    <location>
        <begin position="70"/>
        <end position="87"/>
    </location>
</feature>
<evidence type="ECO:0000313" key="7">
    <source>
        <dbReference type="Proteomes" id="UP000516117"/>
    </source>
</evidence>
<dbReference type="KEGG" id="tdf:H9L22_03110"/>
<evidence type="ECO:0000256" key="1">
    <source>
        <dbReference type="ARBA" id="ARBA00004141"/>
    </source>
</evidence>
<reference evidence="6 7" key="1">
    <citation type="submission" date="2020-08" db="EMBL/GenBank/DDBJ databases">
        <title>Genome sequence of Tessaracoccus defluvii JCM 17540T.</title>
        <authorList>
            <person name="Hyun D.-W."/>
            <person name="Bae J.-W."/>
        </authorList>
    </citation>
    <scope>NUCLEOTIDE SEQUENCE [LARGE SCALE GENOMIC DNA]</scope>
    <source>
        <strain evidence="6 7">JCM 17540</strain>
    </source>
</reference>
<evidence type="ECO:0000256" key="2">
    <source>
        <dbReference type="ARBA" id="ARBA00022692"/>
    </source>
</evidence>
<keyword evidence="3 5" id="KW-1133">Transmembrane helix</keyword>
<comment type="subcellular location">
    <subcellularLocation>
        <location evidence="1">Membrane</location>
        <topology evidence="1">Multi-pass membrane protein</topology>
    </subcellularLocation>
</comment>
<dbReference type="Proteomes" id="UP000516117">
    <property type="component" value="Chromosome"/>
</dbReference>
<gene>
    <name evidence="6" type="ORF">H9L22_03110</name>
</gene>
<proteinExistence type="predicted"/>
<protein>
    <submittedName>
        <fullName evidence="6">Energy-coupling factor transporter transmembrane protein EcfT</fullName>
    </submittedName>
</protein>
<evidence type="ECO:0000313" key="6">
    <source>
        <dbReference type="EMBL" id="QNP56445.1"/>
    </source>
</evidence>
<keyword evidence="2 5" id="KW-0812">Transmembrane</keyword>
<organism evidence="6 7">
    <name type="scientific">Tessaracoccus defluvii</name>
    <dbReference type="NCBI Taxonomy" id="1285901"/>
    <lineage>
        <taxon>Bacteria</taxon>
        <taxon>Bacillati</taxon>
        <taxon>Actinomycetota</taxon>
        <taxon>Actinomycetes</taxon>
        <taxon>Propionibacteriales</taxon>
        <taxon>Propionibacteriaceae</taxon>
        <taxon>Tessaracoccus</taxon>
    </lineage>
</organism>
<dbReference type="Pfam" id="PF02361">
    <property type="entry name" value="CbiQ"/>
    <property type="match status" value="1"/>
</dbReference>
<evidence type="ECO:0000256" key="3">
    <source>
        <dbReference type="ARBA" id="ARBA00022989"/>
    </source>
</evidence>
<evidence type="ECO:0000256" key="5">
    <source>
        <dbReference type="SAM" id="Phobius"/>
    </source>
</evidence>
<accession>A0A7H0H7C9</accession>